<dbReference type="Proteomes" id="UP001190336">
    <property type="component" value="Chromosome"/>
</dbReference>
<name>A0ABM9LPX4_9MYCO</name>
<sequence>MAVQQTLRPYVTAGIAIVGSGLIAAPPVAAPLPGPQVSRDVAFTSALGDLTGPWQDVFNATSENLTQLTNNFALAPFVGFQQFLANQAGFWDQMLNDPSSIPAVMQQMQDNLDAVMTAYTLLNASDETVQTVTWHTLSGTNETAMPPTIGHDALLLLLPLFLSEEQQETLGPIINFAASPFSGMLMGALGPAISPLVALYNGISDGDGLNEIFANMYGSFFNGATLNLDFLIPVIAESGLLPLPEEVVINHLDIAFGGMFSAGSVAPIYDAGGDGSVLVPAAGGSILNSLGMSIDASGLGLPIPPLEIASHAVGPIGAWLGWTQAIGEVLGMNWWNGKGMPVPPATPPLAGVDFPTLPDSMFDDGGPAADPGDSAGLSDLDLSGLLDALVAFGD</sequence>
<dbReference type="RefSeq" id="WP_308473729.1">
    <property type="nucleotide sequence ID" value="NZ_OY726394.1"/>
</dbReference>
<proteinExistence type="predicted"/>
<protein>
    <submittedName>
        <fullName evidence="1">Outer membrane porin GjpA</fullName>
    </submittedName>
</protein>
<dbReference type="EMBL" id="OY726394">
    <property type="protein sequence ID" value="CAJ1502731.1"/>
    <property type="molecule type" value="Genomic_DNA"/>
</dbReference>
<evidence type="ECO:0000313" key="2">
    <source>
        <dbReference type="Proteomes" id="UP001190336"/>
    </source>
</evidence>
<evidence type="ECO:0000313" key="1">
    <source>
        <dbReference type="EMBL" id="CAJ1502731.1"/>
    </source>
</evidence>
<accession>A0ABM9LPX4</accession>
<organism evidence="1 2">
    <name type="scientific">[Mycobacterium] kokjensenii</name>
    <dbReference type="NCBI Taxonomy" id="3064287"/>
    <lineage>
        <taxon>Bacteria</taxon>
        <taxon>Bacillati</taxon>
        <taxon>Actinomycetota</taxon>
        <taxon>Actinomycetes</taxon>
        <taxon>Mycobacteriales</taxon>
        <taxon>Mycobacteriaceae</taxon>
        <taxon>Mycolicibacter</taxon>
    </lineage>
</organism>
<gene>
    <name evidence="1" type="primary">gjpA</name>
    <name evidence="1" type="ORF">MU0083_003006</name>
</gene>
<reference evidence="1 2" key="1">
    <citation type="submission" date="2023-08" db="EMBL/GenBank/DDBJ databases">
        <authorList>
            <person name="Folkvardsen B D."/>
            <person name="Norman A."/>
        </authorList>
    </citation>
    <scope>NUCLEOTIDE SEQUENCE [LARGE SCALE GENOMIC DNA]</scope>
    <source>
        <strain evidence="1 2">Mu0083</strain>
    </source>
</reference>
<dbReference type="NCBIfam" id="NF033942">
    <property type="entry name" value="GjpA"/>
    <property type="match status" value="1"/>
</dbReference>
<dbReference type="InterPro" id="IPR049934">
    <property type="entry name" value="GjpA-like"/>
</dbReference>
<keyword evidence="2" id="KW-1185">Reference proteome</keyword>